<keyword evidence="4" id="KW-1185">Reference proteome</keyword>
<dbReference type="EMBL" id="JAQQWM010000001">
    <property type="protein sequence ID" value="KAK8084140.1"/>
    <property type="molecule type" value="Genomic_DNA"/>
</dbReference>
<dbReference type="InterPro" id="IPR024079">
    <property type="entry name" value="MetalloPept_cat_dom_sf"/>
</dbReference>
<keyword evidence="2" id="KW-0732">Signal</keyword>
<evidence type="ECO:0000256" key="1">
    <source>
        <dbReference type="SAM" id="MobiDB-lite"/>
    </source>
</evidence>
<comment type="caution">
    <text evidence="3">The sequence shown here is derived from an EMBL/GenBank/DDBJ whole genome shotgun (WGS) entry which is preliminary data.</text>
</comment>
<feature type="signal peptide" evidence="2">
    <location>
        <begin position="1"/>
        <end position="27"/>
    </location>
</feature>
<dbReference type="Gene3D" id="3.40.390.10">
    <property type="entry name" value="Collagenase (Catalytic Domain)"/>
    <property type="match status" value="1"/>
</dbReference>
<evidence type="ECO:0000256" key="2">
    <source>
        <dbReference type="SAM" id="SignalP"/>
    </source>
</evidence>
<protein>
    <recommendedName>
        <fullName evidence="5">Lysine-specific metallo-endopeptidase domain-containing protein</fullName>
    </recommendedName>
</protein>
<accession>A0ABR1WNS1</accession>
<organism evidence="3 4">
    <name type="scientific">Apiospora saccharicola</name>
    <dbReference type="NCBI Taxonomy" id="335842"/>
    <lineage>
        <taxon>Eukaryota</taxon>
        <taxon>Fungi</taxon>
        <taxon>Dikarya</taxon>
        <taxon>Ascomycota</taxon>
        <taxon>Pezizomycotina</taxon>
        <taxon>Sordariomycetes</taxon>
        <taxon>Xylariomycetidae</taxon>
        <taxon>Amphisphaeriales</taxon>
        <taxon>Apiosporaceae</taxon>
        <taxon>Apiospora</taxon>
    </lineage>
</organism>
<name>A0ABR1WNS1_9PEZI</name>
<proteinExistence type="predicted"/>
<reference evidence="3 4" key="1">
    <citation type="submission" date="2023-01" db="EMBL/GenBank/DDBJ databases">
        <title>Analysis of 21 Apiospora genomes using comparative genomics revels a genus with tremendous synthesis potential of carbohydrate active enzymes and secondary metabolites.</title>
        <authorList>
            <person name="Sorensen T."/>
        </authorList>
    </citation>
    <scope>NUCLEOTIDE SEQUENCE [LARGE SCALE GENOMIC DNA]</scope>
    <source>
        <strain evidence="3 4">CBS 83171</strain>
    </source>
</reference>
<dbReference type="SUPFAM" id="SSF55486">
    <property type="entry name" value="Metalloproteases ('zincins'), catalytic domain"/>
    <property type="match status" value="1"/>
</dbReference>
<evidence type="ECO:0008006" key="5">
    <source>
        <dbReference type="Google" id="ProtNLM"/>
    </source>
</evidence>
<feature type="chain" id="PRO_5046931995" description="Lysine-specific metallo-endopeptidase domain-containing protein" evidence="2">
    <location>
        <begin position="28"/>
        <end position="445"/>
    </location>
</feature>
<gene>
    <name evidence="3" type="ORF">PG996_002921</name>
</gene>
<feature type="region of interest" description="Disordered" evidence="1">
    <location>
        <begin position="285"/>
        <end position="308"/>
    </location>
</feature>
<evidence type="ECO:0000313" key="3">
    <source>
        <dbReference type="EMBL" id="KAK8084140.1"/>
    </source>
</evidence>
<evidence type="ECO:0000313" key="4">
    <source>
        <dbReference type="Proteomes" id="UP001446871"/>
    </source>
</evidence>
<dbReference type="Proteomes" id="UP001446871">
    <property type="component" value="Unassembled WGS sequence"/>
</dbReference>
<sequence length="445" mass="49435">MGLSKSASRLAVGLCLLASSTWTHANAGRTHPRDISTVPITTSAPVSAINPAGLDALLQIRDDKPRTTPFKEFRGCSDQKKKDIVQACHRNDAVDLIHKVYGNILDLWSSKTTEKIVISCEDIPQPWRAEKDRAYCNKKEPEMGIKPIGGYALTHGPSGYDGASIVMCPPFFAPGQEHLADIKKNLDNDKSQQKTATAMVGKARMLLHEMSHLAALVGQDEVIIKDQDFNPKAIQRWRIYGIWWVQRMADSRAGKPRTHLNADSYAWYATLKYFEALYGTPDAYLTKDNDAPPGEPEDEPPKQPEAPKPTKALNIILENSRHGVPNDKDFYSRWKYLFFSVDFGTSSICQVDPAPKAEAPVNDISQGIKAHLPSGTFDVQTQDGMCQYKNDGKGNAGALWCGDTAHSCKEHADFRKGREGDVYCRNLSERVKGFVEQRAVVACEW</sequence>